<sequence>MVCPRPWGYQAGELVFAKMKGYPHRPARVSEGEQAGKQPQGCSFLQI</sequence>
<reference evidence="2" key="1">
    <citation type="submission" date="2025-08" db="UniProtKB">
        <authorList>
            <consortium name="Ensembl"/>
        </authorList>
    </citation>
    <scope>IDENTIFICATION</scope>
</reference>
<dbReference type="Gene3D" id="4.10.80.150">
    <property type="match status" value="1"/>
</dbReference>
<dbReference type="GeneTree" id="ENSGT01140000282759"/>
<feature type="region of interest" description="Disordered" evidence="1">
    <location>
        <begin position="26"/>
        <end position="47"/>
    </location>
</feature>
<dbReference type="AlphaFoldDB" id="A0A3Q2CNQ7"/>
<evidence type="ECO:0000313" key="2">
    <source>
        <dbReference type="Ensembl" id="ENSCVAP00000007028.1"/>
    </source>
</evidence>
<dbReference type="Proteomes" id="UP000265020">
    <property type="component" value="Unassembled WGS sequence"/>
</dbReference>
<accession>A0A3Q2CNQ7</accession>
<organism evidence="2 3">
    <name type="scientific">Cyprinodon variegatus</name>
    <name type="common">Sheepshead minnow</name>
    <dbReference type="NCBI Taxonomy" id="28743"/>
    <lineage>
        <taxon>Eukaryota</taxon>
        <taxon>Metazoa</taxon>
        <taxon>Chordata</taxon>
        <taxon>Craniata</taxon>
        <taxon>Vertebrata</taxon>
        <taxon>Euteleostomi</taxon>
        <taxon>Actinopterygii</taxon>
        <taxon>Neopterygii</taxon>
        <taxon>Teleostei</taxon>
        <taxon>Neoteleostei</taxon>
        <taxon>Acanthomorphata</taxon>
        <taxon>Ovalentaria</taxon>
        <taxon>Atherinomorphae</taxon>
        <taxon>Cyprinodontiformes</taxon>
        <taxon>Cyprinodontidae</taxon>
        <taxon>Cyprinodon</taxon>
    </lineage>
</organism>
<name>A0A3Q2CNQ7_CYPVA</name>
<keyword evidence="3" id="KW-1185">Reference proteome</keyword>
<reference evidence="2" key="2">
    <citation type="submission" date="2025-09" db="UniProtKB">
        <authorList>
            <consortium name="Ensembl"/>
        </authorList>
    </citation>
    <scope>IDENTIFICATION</scope>
</reference>
<protein>
    <submittedName>
        <fullName evidence="2">Uncharacterized protein</fullName>
    </submittedName>
</protein>
<proteinExistence type="predicted"/>
<evidence type="ECO:0000256" key="1">
    <source>
        <dbReference type="SAM" id="MobiDB-lite"/>
    </source>
</evidence>
<dbReference type="SUPFAM" id="SSF63748">
    <property type="entry name" value="Tudor/PWWP/MBT"/>
    <property type="match status" value="1"/>
</dbReference>
<evidence type="ECO:0000313" key="3">
    <source>
        <dbReference type="Proteomes" id="UP000265020"/>
    </source>
</evidence>
<dbReference type="Ensembl" id="ENSCVAT00000003991.1">
    <property type="protein sequence ID" value="ENSCVAP00000007028.1"/>
    <property type="gene ID" value="ENSCVAG00000008629.1"/>
</dbReference>